<dbReference type="InterPro" id="IPR042183">
    <property type="entry name" value="MmgE/PrpD_sf_1"/>
</dbReference>
<dbReference type="Proteomes" id="UP001321526">
    <property type="component" value="Chromosome"/>
</dbReference>
<dbReference type="Gene3D" id="3.30.1330.120">
    <property type="entry name" value="2-methylcitrate dehydratase PrpD"/>
    <property type="match status" value="1"/>
</dbReference>
<proteinExistence type="inferred from homology"/>
<dbReference type="InterPro" id="IPR045336">
    <property type="entry name" value="MmgE_PrpD_N"/>
</dbReference>
<feature type="domain" description="MmgE/PrpD C-terminal" evidence="3">
    <location>
        <begin position="267"/>
        <end position="428"/>
    </location>
</feature>
<dbReference type="Gene3D" id="1.10.4100.10">
    <property type="entry name" value="2-methylcitrate dehydratase PrpD"/>
    <property type="match status" value="1"/>
</dbReference>
<evidence type="ECO:0000259" key="3">
    <source>
        <dbReference type="Pfam" id="PF19305"/>
    </source>
</evidence>
<sequence length="444" mass="47243">MSIVQTLATAAHHWNTAALTDEVTLATRKALLDWFATTLPGTTQAPATLLASAFSALPCQGNAVSYVDGTHRSPRYAALVNATASHTVEFDDIFKDGGYHPGSPTIAAALAVAQEIGAEVQALHRAIIGGYELGCRVALAIQPSHYRYWHTTATVGTLGAATATAMLLGGNAETIAHAVALASSFAAGHQQNLQGSGMAKPLHAGHAAEAGVLAGYAASHGVTASLASLEAPAGFAAATSDSPGDWQRALAGIGEWTPITRMTIKAHGCCGHIFPAIDGLATLLATTGTQVEAITHIHVEGYAATHQMCDRPEPTTPQEARFSLQYSLATYLLTRRLRLEAFAPETLVRRDIRALMERISVEEDRELSAHYPTQRMARVHLTTTDGQTFSHLQTCRKGDPENPLSLEELIAKYDELSQQVLSKHASKALKRKILDTHEMPATLV</sequence>
<evidence type="ECO:0000313" key="5">
    <source>
        <dbReference type="Proteomes" id="UP001321526"/>
    </source>
</evidence>
<evidence type="ECO:0000256" key="1">
    <source>
        <dbReference type="ARBA" id="ARBA00006174"/>
    </source>
</evidence>
<dbReference type="InterPro" id="IPR042188">
    <property type="entry name" value="MmgE/PrpD_sf_2"/>
</dbReference>
<dbReference type="Pfam" id="PF19305">
    <property type="entry name" value="MmgE_PrpD_C"/>
    <property type="match status" value="1"/>
</dbReference>
<organism evidence="4 5">
    <name type="scientific">Salinicola endophyticus</name>
    <dbReference type="NCBI Taxonomy" id="1949083"/>
    <lineage>
        <taxon>Bacteria</taxon>
        <taxon>Pseudomonadati</taxon>
        <taxon>Pseudomonadota</taxon>
        <taxon>Gammaproteobacteria</taxon>
        <taxon>Oceanospirillales</taxon>
        <taxon>Halomonadaceae</taxon>
        <taxon>Salinicola</taxon>
    </lineage>
</organism>
<dbReference type="SUPFAM" id="SSF103378">
    <property type="entry name" value="2-methylcitrate dehydratase PrpD"/>
    <property type="match status" value="1"/>
</dbReference>
<comment type="similarity">
    <text evidence="1">Belongs to the PrpD family.</text>
</comment>
<reference evidence="4 5" key="1">
    <citation type="submission" date="2019-01" db="EMBL/GenBank/DDBJ databases">
        <title>Genome sequence of Salinicola endophyticus REST5.</title>
        <authorList>
            <person name="Nascimento F.X."/>
        </authorList>
    </citation>
    <scope>NUCLEOTIDE SEQUENCE [LARGE SCALE GENOMIC DNA]</scope>
    <source>
        <strain evidence="4 5">REST5</strain>
    </source>
</reference>
<name>A0ABY8FFH3_9GAMM</name>
<evidence type="ECO:0000259" key="2">
    <source>
        <dbReference type="Pfam" id="PF03972"/>
    </source>
</evidence>
<feature type="domain" description="MmgE/PrpD N-terminal" evidence="2">
    <location>
        <begin position="5"/>
        <end position="242"/>
    </location>
</feature>
<dbReference type="Pfam" id="PF03972">
    <property type="entry name" value="MmgE_PrpD_N"/>
    <property type="match status" value="1"/>
</dbReference>
<dbReference type="PANTHER" id="PTHR16943:SF8">
    <property type="entry name" value="2-METHYLCITRATE DEHYDRATASE"/>
    <property type="match status" value="1"/>
</dbReference>
<keyword evidence="5" id="KW-1185">Reference proteome</keyword>
<dbReference type="InterPro" id="IPR045337">
    <property type="entry name" value="MmgE_PrpD_C"/>
</dbReference>
<dbReference type="InterPro" id="IPR036148">
    <property type="entry name" value="MmgE/PrpD_sf"/>
</dbReference>
<dbReference type="RefSeq" id="WP_110690776.1">
    <property type="nucleotide sequence ID" value="NZ_CP035631.1"/>
</dbReference>
<dbReference type="EMBL" id="CP035631">
    <property type="protein sequence ID" value="WFF41567.1"/>
    <property type="molecule type" value="Genomic_DNA"/>
</dbReference>
<dbReference type="InterPro" id="IPR005656">
    <property type="entry name" value="MmgE_PrpD"/>
</dbReference>
<evidence type="ECO:0000313" key="4">
    <source>
        <dbReference type="EMBL" id="WFF41567.1"/>
    </source>
</evidence>
<protein>
    <submittedName>
        <fullName evidence="4">MmgE/PrpD family protein</fullName>
    </submittedName>
</protein>
<gene>
    <name evidence="4" type="ORF">EVC62_08665</name>
</gene>
<dbReference type="PANTHER" id="PTHR16943">
    <property type="entry name" value="2-METHYLCITRATE DEHYDRATASE-RELATED"/>
    <property type="match status" value="1"/>
</dbReference>
<accession>A0ABY8FFH3</accession>